<comment type="caution">
    <text evidence="2">The sequence shown here is derived from an EMBL/GenBank/DDBJ whole genome shotgun (WGS) entry which is preliminary data.</text>
</comment>
<dbReference type="Proteomes" id="UP000248863">
    <property type="component" value="Unassembled WGS sequence"/>
</dbReference>
<sequence>MIAAGMRVDPTETFSTTFTVSFAEASAFATMAGDKNPLHHDAEFAAGTRYKVPIVSGPQMAAQLMGFLASHYAARGAVIGHDISFRFHVPIPAGETITLEWSVDTVTEAPHLKSDVVVLRGRILMADGKVATSAKARILVGESF</sequence>
<evidence type="ECO:0000313" key="3">
    <source>
        <dbReference type="Proteomes" id="UP000248863"/>
    </source>
</evidence>
<dbReference type="Pfam" id="PF01575">
    <property type="entry name" value="MaoC_dehydratas"/>
    <property type="match status" value="1"/>
</dbReference>
<gene>
    <name evidence="2" type="ORF">CH338_17745</name>
</gene>
<organism evidence="2 3">
    <name type="scientific">Rhodoplanes elegans</name>
    <dbReference type="NCBI Taxonomy" id="29408"/>
    <lineage>
        <taxon>Bacteria</taxon>
        <taxon>Pseudomonadati</taxon>
        <taxon>Pseudomonadota</taxon>
        <taxon>Alphaproteobacteria</taxon>
        <taxon>Hyphomicrobiales</taxon>
        <taxon>Nitrobacteraceae</taxon>
        <taxon>Rhodoplanes</taxon>
    </lineage>
</organism>
<reference evidence="2 3" key="1">
    <citation type="submission" date="2017-07" db="EMBL/GenBank/DDBJ databases">
        <title>Draft Genome Sequences of Select Purple Nonsulfur Bacteria.</title>
        <authorList>
            <person name="Lasarre B."/>
            <person name="Mckinlay J.B."/>
        </authorList>
    </citation>
    <scope>NUCLEOTIDE SEQUENCE [LARGE SCALE GENOMIC DNA]</scope>
    <source>
        <strain evidence="2 3">DSM 11907</strain>
    </source>
</reference>
<dbReference type="Gene3D" id="3.10.129.10">
    <property type="entry name" value="Hotdog Thioesterase"/>
    <property type="match status" value="1"/>
</dbReference>
<evidence type="ECO:0000313" key="2">
    <source>
        <dbReference type="EMBL" id="RAI36327.1"/>
    </source>
</evidence>
<dbReference type="CDD" id="cd03441">
    <property type="entry name" value="R_hydratase_like"/>
    <property type="match status" value="1"/>
</dbReference>
<dbReference type="GO" id="GO:0006633">
    <property type="term" value="P:fatty acid biosynthetic process"/>
    <property type="evidence" value="ECO:0007669"/>
    <property type="project" value="TreeGrafter"/>
</dbReference>
<accession>A0A327KD88</accession>
<proteinExistence type="predicted"/>
<dbReference type="InterPro" id="IPR029069">
    <property type="entry name" value="HotDog_dom_sf"/>
</dbReference>
<evidence type="ECO:0000259" key="1">
    <source>
        <dbReference type="Pfam" id="PF01575"/>
    </source>
</evidence>
<protein>
    <recommendedName>
        <fullName evidence="1">MaoC-like domain-containing protein</fullName>
    </recommendedName>
</protein>
<dbReference type="AlphaFoldDB" id="A0A327KD88"/>
<feature type="domain" description="MaoC-like" evidence="1">
    <location>
        <begin position="14"/>
        <end position="105"/>
    </location>
</feature>
<name>A0A327KD88_9BRAD</name>
<dbReference type="SUPFAM" id="SSF54637">
    <property type="entry name" value="Thioesterase/thiol ester dehydrase-isomerase"/>
    <property type="match status" value="1"/>
</dbReference>
<dbReference type="EMBL" id="NPEU01000222">
    <property type="protein sequence ID" value="RAI36327.1"/>
    <property type="molecule type" value="Genomic_DNA"/>
</dbReference>
<dbReference type="GO" id="GO:0019171">
    <property type="term" value="F:(3R)-hydroxyacyl-[acyl-carrier-protein] dehydratase activity"/>
    <property type="evidence" value="ECO:0007669"/>
    <property type="project" value="TreeGrafter"/>
</dbReference>
<keyword evidence="3" id="KW-1185">Reference proteome</keyword>
<dbReference type="PANTHER" id="PTHR43437:SF3">
    <property type="entry name" value="HYDROXYACYL-THIOESTER DEHYDRATASE TYPE 2, MITOCHONDRIAL"/>
    <property type="match status" value="1"/>
</dbReference>
<dbReference type="InterPro" id="IPR002539">
    <property type="entry name" value="MaoC-like_dom"/>
</dbReference>
<dbReference type="PANTHER" id="PTHR43437">
    <property type="entry name" value="HYDROXYACYL-THIOESTER DEHYDRATASE TYPE 2, MITOCHONDRIAL-RELATED"/>
    <property type="match status" value="1"/>
</dbReference>
<dbReference type="InterPro" id="IPR050965">
    <property type="entry name" value="UPF0336/Enoyl-CoA_hydratase"/>
</dbReference>